<dbReference type="Pfam" id="PF08352">
    <property type="entry name" value="oligo_HPY"/>
    <property type="match status" value="1"/>
</dbReference>
<dbReference type="SUPFAM" id="SSF52540">
    <property type="entry name" value="P-loop containing nucleoside triphosphate hydrolases"/>
    <property type="match status" value="1"/>
</dbReference>
<dbReference type="InterPro" id="IPR050388">
    <property type="entry name" value="ABC_Ni/Peptide_Import"/>
</dbReference>
<evidence type="ECO:0000256" key="5">
    <source>
        <dbReference type="ARBA" id="ARBA00022741"/>
    </source>
</evidence>
<protein>
    <submittedName>
        <fullName evidence="9">Dipeptide/oligopeptide/nickel ABC transporter ATP-binding protein</fullName>
    </submittedName>
</protein>
<gene>
    <name evidence="9" type="primary">appD</name>
    <name evidence="9" type="ORF">DSLASN_13340</name>
</gene>
<name>A0ABN6F2K5_9BACT</name>
<evidence type="ECO:0000256" key="2">
    <source>
        <dbReference type="ARBA" id="ARBA00005417"/>
    </source>
</evidence>
<dbReference type="CDD" id="cd03257">
    <property type="entry name" value="ABC_NikE_OppD_transporters"/>
    <property type="match status" value="1"/>
</dbReference>
<evidence type="ECO:0000256" key="6">
    <source>
        <dbReference type="ARBA" id="ARBA00022840"/>
    </source>
</evidence>
<dbReference type="PROSITE" id="PS50893">
    <property type="entry name" value="ABC_TRANSPORTER_2"/>
    <property type="match status" value="1"/>
</dbReference>
<dbReference type="Gene3D" id="3.40.50.300">
    <property type="entry name" value="P-loop containing nucleotide triphosphate hydrolases"/>
    <property type="match status" value="1"/>
</dbReference>
<keyword evidence="5" id="KW-0547">Nucleotide-binding</keyword>
<keyword evidence="4" id="KW-1003">Cell membrane</keyword>
<dbReference type="SMART" id="SM00382">
    <property type="entry name" value="AAA"/>
    <property type="match status" value="1"/>
</dbReference>
<evidence type="ECO:0000256" key="4">
    <source>
        <dbReference type="ARBA" id="ARBA00022475"/>
    </source>
</evidence>
<dbReference type="GO" id="GO:0005524">
    <property type="term" value="F:ATP binding"/>
    <property type="evidence" value="ECO:0007669"/>
    <property type="project" value="UniProtKB-KW"/>
</dbReference>
<evidence type="ECO:0000313" key="10">
    <source>
        <dbReference type="Proteomes" id="UP001320148"/>
    </source>
</evidence>
<dbReference type="InterPro" id="IPR013563">
    <property type="entry name" value="Oligopep_ABC_C"/>
</dbReference>
<proteinExistence type="inferred from homology"/>
<dbReference type="NCBIfam" id="TIGR01727">
    <property type="entry name" value="oligo_HPY"/>
    <property type="match status" value="1"/>
</dbReference>
<dbReference type="PANTHER" id="PTHR43297">
    <property type="entry name" value="OLIGOPEPTIDE TRANSPORT ATP-BINDING PROTEIN APPD"/>
    <property type="match status" value="1"/>
</dbReference>
<accession>A0ABN6F2K5</accession>
<evidence type="ECO:0000259" key="8">
    <source>
        <dbReference type="PROSITE" id="PS50893"/>
    </source>
</evidence>
<evidence type="ECO:0000256" key="7">
    <source>
        <dbReference type="ARBA" id="ARBA00023136"/>
    </source>
</evidence>
<dbReference type="EMBL" id="AP024488">
    <property type="protein sequence ID" value="BCS95702.1"/>
    <property type="molecule type" value="Genomic_DNA"/>
</dbReference>
<dbReference type="InterPro" id="IPR027417">
    <property type="entry name" value="P-loop_NTPase"/>
</dbReference>
<keyword evidence="7" id="KW-0472">Membrane</keyword>
<dbReference type="InterPro" id="IPR003439">
    <property type="entry name" value="ABC_transporter-like_ATP-bd"/>
</dbReference>
<dbReference type="PROSITE" id="PS00211">
    <property type="entry name" value="ABC_TRANSPORTER_1"/>
    <property type="match status" value="1"/>
</dbReference>
<dbReference type="Proteomes" id="UP001320148">
    <property type="component" value="Chromosome"/>
</dbReference>
<feature type="domain" description="ABC transporter" evidence="8">
    <location>
        <begin position="7"/>
        <end position="258"/>
    </location>
</feature>
<organism evidence="9 10">
    <name type="scientific">Desulfoluna limicola</name>
    <dbReference type="NCBI Taxonomy" id="2810562"/>
    <lineage>
        <taxon>Bacteria</taxon>
        <taxon>Pseudomonadati</taxon>
        <taxon>Thermodesulfobacteriota</taxon>
        <taxon>Desulfobacteria</taxon>
        <taxon>Desulfobacterales</taxon>
        <taxon>Desulfolunaceae</taxon>
        <taxon>Desulfoluna</taxon>
    </lineage>
</organism>
<evidence type="ECO:0000313" key="9">
    <source>
        <dbReference type="EMBL" id="BCS95702.1"/>
    </source>
</evidence>
<sequence length="336" mass="37050">MENDYLLEVKRLTTRFHTQHGVAHAVNGVSFGMYPGEILGVVGESGCGKSVTAQSIMRLIPEPPGRIEKGEILYGGKDLVSLSRHEMQAIRGDRISMIFQEPMTSLNPVKTVGKQIGEVYALHRGASKKESLEKAVEMLEKVQVPEARRRVKEYPHQLSGGMRQRVMIAMALACDPEILIADEPTTALDVTVQAQIMDLMLKLQDKQKTAIMMITHDLGIIAEMANRVIVMYAGRIVETAPTRTLFHETGHPYTRGLMDSVPVIGTKDTNGNSRLTEITGMVPSLYDLPEGCSFAPRCPHQSERCRTEMPPLFAVSPGHEVRCWLCGSAREKGAAA</sequence>
<comment type="subcellular location">
    <subcellularLocation>
        <location evidence="1">Cell inner membrane</location>
        <topology evidence="1">Peripheral membrane protein</topology>
    </subcellularLocation>
</comment>
<keyword evidence="3" id="KW-0813">Transport</keyword>
<dbReference type="InterPro" id="IPR003593">
    <property type="entry name" value="AAA+_ATPase"/>
</dbReference>
<dbReference type="Pfam" id="PF00005">
    <property type="entry name" value="ABC_tran"/>
    <property type="match status" value="1"/>
</dbReference>
<evidence type="ECO:0000256" key="3">
    <source>
        <dbReference type="ARBA" id="ARBA00022448"/>
    </source>
</evidence>
<keyword evidence="6 9" id="KW-0067">ATP-binding</keyword>
<reference evidence="9 10" key="1">
    <citation type="submission" date="2021-02" db="EMBL/GenBank/DDBJ databases">
        <title>Complete genome of Desulfoluna sp. strain ASN36.</title>
        <authorList>
            <person name="Takahashi A."/>
            <person name="Kojima H."/>
            <person name="Fukui M."/>
        </authorList>
    </citation>
    <scope>NUCLEOTIDE SEQUENCE [LARGE SCALE GENOMIC DNA]</scope>
    <source>
        <strain evidence="9 10">ASN36</strain>
    </source>
</reference>
<keyword evidence="10" id="KW-1185">Reference proteome</keyword>
<comment type="similarity">
    <text evidence="2">Belongs to the ABC transporter superfamily.</text>
</comment>
<dbReference type="InterPro" id="IPR017871">
    <property type="entry name" value="ABC_transporter-like_CS"/>
</dbReference>
<dbReference type="RefSeq" id="WP_236891993.1">
    <property type="nucleotide sequence ID" value="NZ_AP024488.1"/>
</dbReference>
<dbReference type="PANTHER" id="PTHR43297:SF2">
    <property type="entry name" value="DIPEPTIDE TRANSPORT ATP-BINDING PROTEIN DPPD"/>
    <property type="match status" value="1"/>
</dbReference>
<evidence type="ECO:0000256" key="1">
    <source>
        <dbReference type="ARBA" id="ARBA00004417"/>
    </source>
</evidence>